<evidence type="ECO:0000256" key="1">
    <source>
        <dbReference type="SAM" id="MobiDB-lite"/>
    </source>
</evidence>
<evidence type="ECO:0000313" key="3">
    <source>
        <dbReference type="Proteomes" id="UP001227964"/>
    </source>
</evidence>
<comment type="caution">
    <text evidence="2">The sequence shown here is derived from an EMBL/GenBank/DDBJ whole genome shotgun (WGS) entry which is preliminary data.</text>
</comment>
<name>A0ABT7IK86_9GAMM</name>
<dbReference type="EMBL" id="JASSVS010000061">
    <property type="protein sequence ID" value="MDL0434113.1"/>
    <property type="molecule type" value="Genomic_DNA"/>
</dbReference>
<dbReference type="Proteomes" id="UP001227964">
    <property type="component" value="Unassembled WGS sequence"/>
</dbReference>
<proteinExistence type="predicted"/>
<feature type="non-terminal residue" evidence="2">
    <location>
        <position position="60"/>
    </location>
</feature>
<sequence length="60" mass="6575">MHYPSPHQKYGVSRANSVDPAECRHDEQSASLAATMHENASRLDELISEFVLGNAPAQPL</sequence>
<keyword evidence="3" id="KW-1185">Reference proteome</keyword>
<reference evidence="2 3" key="1">
    <citation type="submission" date="2023-06" db="EMBL/GenBank/DDBJ databases">
        <title>Marinobacter azerbaijanicus a moderately halophilic, isolated from Urmia Lake in Azerbaijan region of Iran.</title>
        <authorList>
            <person name="Sanchez-Porro C."/>
            <person name="Aghdam E.M."/>
            <person name="Saheb S.M."/>
            <person name="Tarhriz V."/>
            <person name="Kazemi E."/>
            <person name="Ammozegar M.A."/>
            <person name="Ventosa A."/>
            <person name="Hejazi M.S."/>
        </authorList>
    </citation>
    <scope>NUCLEOTIDE SEQUENCE [LARGE SCALE GENOMIC DNA]</scope>
    <source>
        <strain evidence="2 3">TBZ242</strain>
    </source>
</reference>
<dbReference type="RefSeq" id="WP_285394181.1">
    <property type="nucleotide sequence ID" value="NZ_JASSVS010000061.1"/>
</dbReference>
<gene>
    <name evidence="2" type="ORF">QPM17_23565</name>
</gene>
<evidence type="ECO:0000313" key="2">
    <source>
        <dbReference type="EMBL" id="MDL0434113.1"/>
    </source>
</evidence>
<protein>
    <submittedName>
        <fullName evidence="2">Uncharacterized protein</fullName>
    </submittedName>
</protein>
<feature type="region of interest" description="Disordered" evidence="1">
    <location>
        <begin position="1"/>
        <end position="28"/>
    </location>
</feature>
<organism evidence="2 3">
    <name type="scientific">Marinobacter azerbaijanicus</name>
    <dbReference type="NCBI Taxonomy" id="3050455"/>
    <lineage>
        <taxon>Bacteria</taxon>
        <taxon>Pseudomonadati</taxon>
        <taxon>Pseudomonadota</taxon>
        <taxon>Gammaproteobacteria</taxon>
        <taxon>Pseudomonadales</taxon>
        <taxon>Marinobacteraceae</taxon>
        <taxon>Marinobacter</taxon>
    </lineage>
</organism>
<accession>A0ABT7IK86</accession>